<dbReference type="CDD" id="cd16390">
    <property type="entry name" value="ParB_N_Srx_like"/>
    <property type="match status" value="1"/>
</dbReference>
<dbReference type="Proteomes" id="UP000276254">
    <property type="component" value="Plasmid unnamed1"/>
</dbReference>
<dbReference type="RefSeq" id="WP_121151196.1">
    <property type="nucleotide sequence ID" value="NZ_CP032828.1"/>
</dbReference>
<dbReference type="InterPro" id="IPR036086">
    <property type="entry name" value="ParB/Sulfiredoxin_sf"/>
</dbReference>
<dbReference type="InterPro" id="IPR016932">
    <property type="entry name" value="UCP029669"/>
</dbReference>
<accession>A0A494TCB8</accession>
<reference evidence="1 2" key="1">
    <citation type="submission" date="2018-09" db="EMBL/GenBank/DDBJ databases">
        <title>Sphingomonas peninsula sp. nov., isolated from fildes peninsula, Antarctic soil.</title>
        <authorList>
            <person name="Yingchao G."/>
        </authorList>
    </citation>
    <scope>NUCLEOTIDE SEQUENCE [LARGE SCALE GENOMIC DNA]</scope>
    <source>
        <strain evidence="1 2">YZ-8</strain>
        <plasmid evidence="1 2">unnamed1</plasmid>
    </source>
</reference>
<gene>
    <name evidence="1" type="ORF">D3Y57_02955</name>
</gene>
<dbReference type="InterPro" id="IPR014956">
    <property type="entry name" value="ParBc_2"/>
</dbReference>
<geneLocation type="plasmid" evidence="1">
    <name>unnamed1</name>
</geneLocation>
<dbReference type="EMBL" id="CP032828">
    <property type="protein sequence ID" value="AYJ85022.1"/>
    <property type="molecule type" value="Genomic_DNA"/>
</dbReference>
<evidence type="ECO:0000313" key="2">
    <source>
        <dbReference type="Proteomes" id="UP000276254"/>
    </source>
</evidence>
<organism evidence="1 2">
    <name type="scientific">Sphingomonas paeninsulae</name>
    <dbReference type="NCBI Taxonomy" id="2319844"/>
    <lineage>
        <taxon>Bacteria</taxon>
        <taxon>Pseudomonadati</taxon>
        <taxon>Pseudomonadota</taxon>
        <taxon>Alphaproteobacteria</taxon>
        <taxon>Sphingomonadales</taxon>
        <taxon>Sphingomonadaceae</taxon>
        <taxon>Sphingomonas</taxon>
    </lineage>
</organism>
<keyword evidence="1" id="KW-0614">Plasmid</keyword>
<protein>
    <submittedName>
        <fullName evidence="1">Chromosome partitioning protein ParB</fullName>
    </submittedName>
</protein>
<keyword evidence="2" id="KW-1185">Reference proteome</keyword>
<dbReference type="AlphaFoldDB" id="A0A494TCB8"/>
<dbReference type="Pfam" id="PF08857">
    <property type="entry name" value="ParBc_2"/>
    <property type="match status" value="1"/>
</dbReference>
<dbReference type="Gene3D" id="3.90.1530.10">
    <property type="entry name" value="Conserved hypothetical protein from pyrococcus furiosus pfu- 392566-001, ParB domain"/>
    <property type="match status" value="1"/>
</dbReference>
<sequence>MRSSMEPQLSPVALTDLRPTQMTVGLIEVERKRHGWRARLASDGPEFLGTHMIPVVIGPKQVPWMIDNHHLARALFDEGVKHVLVSVVARLDRLDRTAFLTFMDNRNWLHPFDAKGVRQHYDDIPRKLSKMADDPYRSIAGAVRRAGGYAKDLTPYSEFLWADFFRHRIDAKLIGKDIDKAVTKALALAHAPQANHLPGWCGSS</sequence>
<name>A0A494TCB8_SPHPE</name>
<dbReference type="SUPFAM" id="SSF110849">
    <property type="entry name" value="ParB/Sulfiredoxin"/>
    <property type="match status" value="1"/>
</dbReference>
<proteinExistence type="predicted"/>
<dbReference type="KEGG" id="spha:D3Y57_02955"/>
<dbReference type="OrthoDB" id="552416at2"/>
<dbReference type="Gene3D" id="1.10.8.10">
    <property type="entry name" value="DNA helicase RuvA subunit, C-terminal domain"/>
    <property type="match status" value="1"/>
</dbReference>
<evidence type="ECO:0000313" key="1">
    <source>
        <dbReference type="EMBL" id="AYJ85022.1"/>
    </source>
</evidence>
<dbReference type="PIRSF" id="PIRSF029669">
    <property type="entry name" value="UCP029669"/>
    <property type="match status" value="1"/>
</dbReference>